<sequence length="127" mass="14796">MSPVHLRNLGIPRNQPGEQDTLDTVVNGKKLREIISTLPFTFKFNRNLKQEEWKDMDQVLQLHQLPKDLLQWSMDKRRFNLASHWAELGASFERICLKELPFKNIVVITNDKIPTGSSNCWRRGKPG</sequence>
<reference evidence="1" key="1">
    <citation type="submission" date="2021-03" db="EMBL/GenBank/DDBJ databases">
        <title>Draft genome sequence of rust myrtle Austropuccinia psidii MF-1, a brazilian biotype.</title>
        <authorList>
            <person name="Quecine M.C."/>
            <person name="Pachon D.M.R."/>
            <person name="Bonatelli M.L."/>
            <person name="Correr F.H."/>
            <person name="Franceschini L.M."/>
            <person name="Leite T.F."/>
            <person name="Margarido G.R.A."/>
            <person name="Almeida C.A."/>
            <person name="Ferrarezi J.A."/>
            <person name="Labate C.A."/>
        </authorList>
    </citation>
    <scope>NUCLEOTIDE SEQUENCE</scope>
    <source>
        <strain evidence="1">MF-1</strain>
    </source>
</reference>
<name>A0A9Q3GIV0_9BASI</name>
<accession>A0A9Q3GIV0</accession>
<organism evidence="1 2">
    <name type="scientific">Austropuccinia psidii MF-1</name>
    <dbReference type="NCBI Taxonomy" id="1389203"/>
    <lineage>
        <taxon>Eukaryota</taxon>
        <taxon>Fungi</taxon>
        <taxon>Dikarya</taxon>
        <taxon>Basidiomycota</taxon>
        <taxon>Pucciniomycotina</taxon>
        <taxon>Pucciniomycetes</taxon>
        <taxon>Pucciniales</taxon>
        <taxon>Sphaerophragmiaceae</taxon>
        <taxon>Austropuccinia</taxon>
    </lineage>
</organism>
<gene>
    <name evidence="1" type="ORF">O181_008400</name>
</gene>
<keyword evidence="2" id="KW-1185">Reference proteome</keyword>
<evidence type="ECO:0000313" key="1">
    <source>
        <dbReference type="EMBL" id="MBW0468685.1"/>
    </source>
</evidence>
<dbReference type="AlphaFoldDB" id="A0A9Q3GIV0"/>
<protein>
    <submittedName>
        <fullName evidence="1">Uncharacterized protein</fullName>
    </submittedName>
</protein>
<dbReference type="EMBL" id="AVOT02001943">
    <property type="protein sequence ID" value="MBW0468685.1"/>
    <property type="molecule type" value="Genomic_DNA"/>
</dbReference>
<dbReference type="Proteomes" id="UP000765509">
    <property type="component" value="Unassembled WGS sequence"/>
</dbReference>
<proteinExistence type="predicted"/>
<comment type="caution">
    <text evidence="1">The sequence shown here is derived from an EMBL/GenBank/DDBJ whole genome shotgun (WGS) entry which is preliminary data.</text>
</comment>
<evidence type="ECO:0000313" key="2">
    <source>
        <dbReference type="Proteomes" id="UP000765509"/>
    </source>
</evidence>